<accession>A0A3D8VH41</accession>
<dbReference type="RefSeq" id="WP_115841200.1">
    <property type="nucleotide sequence ID" value="NZ_CP183976.1"/>
</dbReference>
<keyword evidence="2" id="KW-1185">Reference proteome</keyword>
<evidence type="ECO:0000313" key="1">
    <source>
        <dbReference type="EMBL" id="RDY68686.1"/>
    </source>
</evidence>
<protein>
    <submittedName>
        <fullName evidence="1">Uncharacterized protein</fullName>
    </submittedName>
</protein>
<comment type="caution">
    <text evidence="1">The sequence shown here is derived from an EMBL/GenBank/DDBJ whole genome shotgun (WGS) entry which is preliminary data.</text>
</comment>
<evidence type="ECO:0000313" key="2">
    <source>
        <dbReference type="Proteomes" id="UP000256829"/>
    </source>
</evidence>
<gene>
    <name evidence="1" type="ORF">DX912_04070</name>
</gene>
<reference evidence="1 2" key="1">
    <citation type="submission" date="2018-08" db="EMBL/GenBank/DDBJ databases">
        <title>Lysobacter soli KCTC 22011, whole genome shotgun sequence.</title>
        <authorList>
            <person name="Zhang X."/>
            <person name="Feng G."/>
            <person name="Zhu H."/>
        </authorList>
    </citation>
    <scope>NUCLEOTIDE SEQUENCE [LARGE SCALE GENOMIC DNA]</scope>
    <source>
        <strain evidence="1 2">KCTC 22011</strain>
    </source>
</reference>
<dbReference type="AlphaFoldDB" id="A0A3D8VH41"/>
<name>A0A3D8VH41_9GAMM</name>
<organism evidence="1 2">
    <name type="scientific">Lysobacter soli</name>
    <dbReference type="NCBI Taxonomy" id="453783"/>
    <lineage>
        <taxon>Bacteria</taxon>
        <taxon>Pseudomonadati</taxon>
        <taxon>Pseudomonadota</taxon>
        <taxon>Gammaproteobacteria</taxon>
        <taxon>Lysobacterales</taxon>
        <taxon>Lysobacteraceae</taxon>
        <taxon>Lysobacter</taxon>
    </lineage>
</organism>
<sequence>MDELITTLVTVAFMAVALFAARAHSRKARDEVMRSFNAQAFDTPVGRVTGEALKVVKISRQPMQLRGDDLSTLGQQDQPSDAFLYCVGPGPSYFVAIAIAQTGIGAVSVKWVVRPLTEERMRGALVGDRKATALAFGRATEA</sequence>
<proteinExistence type="predicted"/>
<dbReference type="Proteomes" id="UP000256829">
    <property type="component" value="Unassembled WGS sequence"/>
</dbReference>
<dbReference type="EMBL" id="QTJR01000002">
    <property type="protein sequence ID" value="RDY68686.1"/>
    <property type="molecule type" value="Genomic_DNA"/>
</dbReference>